<dbReference type="OrthoDB" id="9130903at2"/>
<dbReference type="Proteomes" id="UP000248039">
    <property type="component" value="Unassembled WGS sequence"/>
</dbReference>
<dbReference type="Pfam" id="PF13577">
    <property type="entry name" value="SnoaL_4"/>
    <property type="match status" value="1"/>
</dbReference>
<comment type="caution">
    <text evidence="2">The sequence shown here is derived from an EMBL/GenBank/DDBJ whole genome shotgun (WGS) entry which is preliminary data.</text>
</comment>
<dbReference type="InterPro" id="IPR037401">
    <property type="entry name" value="SnoaL-like"/>
</dbReference>
<gene>
    <name evidence="2" type="ORF">C7C46_08555</name>
</gene>
<dbReference type="RefSeq" id="WP_110667395.1">
    <property type="nucleotide sequence ID" value="NZ_PYBW01000027.1"/>
</dbReference>
<accession>A0A2V4NRR4</accession>
<feature type="domain" description="SnoaL-like" evidence="1">
    <location>
        <begin position="17"/>
        <end position="140"/>
    </location>
</feature>
<keyword evidence="3" id="KW-1185">Reference proteome</keyword>
<name>A0A2V4NRR4_9ACTN</name>
<dbReference type="AlphaFoldDB" id="A0A2V4NRR4"/>
<sequence length="147" mass="16838">MTQQTDQLDTTRQAVTYYQVQQFYAQQMRLLDSGEAERWADTFTEDGVFHQNVDPAPLAGRSAIAVAARRRIETIKSDSLTRRHWLAMLEVDEQPDGRVRTRYYAMAMATPAGGRLEVYVSTVSEDVLVRSGDSWLVEHRYVVHDGR</sequence>
<evidence type="ECO:0000313" key="2">
    <source>
        <dbReference type="EMBL" id="PYC83788.1"/>
    </source>
</evidence>
<proteinExistence type="predicted"/>
<dbReference type="SUPFAM" id="SSF54427">
    <property type="entry name" value="NTF2-like"/>
    <property type="match status" value="1"/>
</dbReference>
<dbReference type="Gene3D" id="3.10.450.50">
    <property type="match status" value="1"/>
</dbReference>
<protein>
    <recommendedName>
        <fullName evidence="1">SnoaL-like domain-containing protein</fullName>
    </recommendedName>
</protein>
<reference evidence="2 3" key="1">
    <citation type="submission" date="2018-03" db="EMBL/GenBank/DDBJ databases">
        <title>Bioinformatic expansion and discovery of thiopeptide antibiotics.</title>
        <authorList>
            <person name="Schwalen C.J."/>
            <person name="Hudson G.A."/>
            <person name="Mitchell D.A."/>
        </authorList>
    </citation>
    <scope>NUCLEOTIDE SEQUENCE [LARGE SCALE GENOMIC DNA]</scope>
    <source>
        <strain evidence="2 3">ATCC 21389</strain>
    </source>
</reference>
<dbReference type="InterPro" id="IPR032710">
    <property type="entry name" value="NTF2-like_dom_sf"/>
</dbReference>
<organism evidence="2 3">
    <name type="scientific">Streptomyces tateyamensis</name>
    <dbReference type="NCBI Taxonomy" id="565073"/>
    <lineage>
        <taxon>Bacteria</taxon>
        <taxon>Bacillati</taxon>
        <taxon>Actinomycetota</taxon>
        <taxon>Actinomycetes</taxon>
        <taxon>Kitasatosporales</taxon>
        <taxon>Streptomycetaceae</taxon>
        <taxon>Streptomyces</taxon>
    </lineage>
</organism>
<evidence type="ECO:0000313" key="3">
    <source>
        <dbReference type="Proteomes" id="UP000248039"/>
    </source>
</evidence>
<dbReference type="EMBL" id="PYBW01000027">
    <property type="protein sequence ID" value="PYC83788.1"/>
    <property type="molecule type" value="Genomic_DNA"/>
</dbReference>
<evidence type="ECO:0000259" key="1">
    <source>
        <dbReference type="Pfam" id="PF13577"/>
    </source>
</evidence>